<evidence type="ECO:0000256" key="5">
    <source>
        <dbReference type="ARBA" id="ARBA00023043"/>
    </source>
</evidence>
<evidence type="ECO:0000256" key="2">
    <source>
        <dbReference type="ARBA" id="ARBA00022692"/>
    </source>
</evidence>
<evidence type="ECO:0000313" key="9">
    <source>
        <dbReference type="Proteomes" id="UP000823749"/>
    </source>
</evidence>
<evidence type="ECO:0000256" key="6">
    <source>
        <dbReference type="ARBA" id="ARBA00023136"/>
    </source>
</evidence>
<dbReference type="GO" id="GO:0005886">
    <property type="term" value="C:plasma membrane"/>
    <property type="evidence" value="ECO:0007669"/>
    <property type="project" value="TreeGrafter"/>
</dbReference>
<dbReference type="PANTHER" id="PTHR24186">
    <property type="entry name" value="PROTEIN PHOSPHATASE 1 REGULATORY SUBUNIT"/>
    <property type="match status" value="1"/>
</dbReference>
<keyword evidence="2" id="KW-0812">Transmembrane</keyword>
<evidence type="ECO:0000256" key="3">
    <source>
        <dbReference type="ARBA" id="ARBA00022737"/>
    </source>
</evidence>
<dbReference type="AlphaFoldDB" id="A0AAV6LIR5"/>
<gene>
    <name evidence="8" type="ORF">RHGRI_000160</name>
</gene>
<protein>
    <recommendedName>
        <fullName evidence="7">PGG domain-containing protein</fullName>
    </recommendedName>
</protein>
<organism evidence="8 9">
    <name type="scientific">Rhododendron griersonianum</name>
    <dbReference type="NCBI Taxonomy" id="479676"/>
    <lineage>
        <taxon>Eukaryota</taxon>
        <taxon>Viridiplantae</taxon>
        <taxon>Streptophyta</taxon>
        <taxon>Embryophyta</taxon>
        <taxon>Tracheophyta</taxon>
        <taxon>Spermatophyta</taxon>
        <taxon>Magnoliopsida</taxon>
        <taxon>eudicotyledons</taxon>
        <taxon>Gunneridae</taxon>
        <taxon>Pentapetalae</taxon>
        <taxon>asterids</taxon>
        <taxon>Ericales</taxon>
        <taxon>Ericaceae</taxon>
        <taxon>Ericoideae</taxon>
        <taxon>Rhodoreae</taxon>
        <taxon>Rhododendron</taxon>
    </lineage>
</organism>
<evidence type="ECO:0000256" key="1">
    <source>
        <dbReference type="ARBA" id="ARBA00004141"/>
    </source>
</evidence>
<dbReference type="Gene3D" id="1.25.40.20">
    <property type="entry name" value="Ankyrin repeat-containing domain"/>
    <property type="match status" value="1"/>
</dbReference>
<comment type="caution">
    <text evidence="8">The sequence shown here is derived from an EMBL/GenBank/DDBJ whole genome shotgun (WGS) entry which is preliminary data.</text>
</comment>
<dbReference type="InterPro" id="IPR002110">
    <property type="entry name" value="Ankyrin_rpt"/>
</dbReference>
<dbReference type="InterPro" id="IPR026961">
    <property type="entry name" value="PGG_dom"/>
</dbReference>
<dbReference type="Pfam" id="PF12796">
    <property type="entry name" value="Ank_2"/>
    <property type="match status" value="1"/>
</dbReference>
<dbReference type="EMBL" id="JACTNZ010000001">
    <property type="protein sequence ID" value="KAG5563877.1"/>
    <property type="molecule type" value="Genomic_DNA"/>
</dbReference>
<evidence type="ECO:0000313" key="8">
    <source>
        <dbReference type="EMBL" id="KAG5563877.1"/>
    </source>
</evidence>
<evidence type="ECO:0000259" key="7">
    <source>
        <dbReference type="Pfam" id="PF13962"/>
    </source>
</evidence>
<feature type="domain" description="PGG" evidence="7">
    <location>
        <begin position="182"/>
        <end position="233"/>
    </location>
</feature>
<dbReference type="Pfam" id="PF13962">
    <property type="entry name" value="PGG"/>
    <property type="match status" value="1"/>
</dbReference>
<accession>A0AAV6LIR5</accession>
<dbReference type="InterPro" id="IPR036770">
    <property type="entry name" value="Ankyrin_rpt-contain_sf"/>
</dbReference>
<dbReference type="Proteomes" id="UP000823749">
    <property type="component" value="Chromosome 1"/>
</dbReference>
<dbReference type="SUPFAM" id="SSF48403">
    <property type="entry name" value="Ankyrin repeat"/>
    <property type="match status" value="1"/>
</dbReference>
<proteinExistence type="predicted"/>
<sequence length="267" mass="30214">MEELLCDAAIRGDLESLHEIIAKDNYILDKVLVGSFKGKSKVDVLKKLVQICPRAAQVILDRGDTILHQCVNYNQLESLRLLLEMIRDPEFIESKDANGNTILHTAVFGKRFEVIKYVVLIHTEIYVNAINGAGWTAMDIYFFVQNHPHRKEVDVRIENFLRATAAKRCRQMALMIPSPRGKKLMQTLMVVSSLFATMAFQVGVNPPGGVWQDNFKEHIAGKAIIAYKYPKSYSYMLHVFQHGRIPSVFIFNLVSPIGFCATAPKMS</sequence>
<keyword evidence="9" id="KW-1185">Reference proteome</keyword>
<keyword evidence="3" id="KW-0677">Repeat</keyword>
<keyword evidence="4" id="KW-1133">Transmembrane helix</keyword>
<name>A0AAV6LIR5_9ERIC</name>
<reference evidence="8" key="1">
    <citation type="submission" date="2020-08" db="EMBL/GenBank/DDBJ databases">
        <title>Plant Genome Project.</title>
        <authorList>
            <person name="Zhang R.-G."/>
        </authorList>
    </citation>
    <scope>NUCLEOTIDE SEQUENCE</scope>
    <source>
        <strain evidence="8">WSP0</strain>
        <tissue evidence="8">Leaf</tissue>
    </source>
</reference>
<keyword evidence="5" id="KW-0040">ANK repeat</keyword>
<evidence type="ECO:0000256" key="4">
    <source>
        <dbReference type="ARBA" id="ARBA00022989"/>
    </source>
</evidence>
<keyword evidence="6" id="KW-0472">Membrane</keyword>
<comment type="subcellular location">
    <subcellularLocation>
        <location evidence="1">Membrane</location>
        <topology evidence="1">Multi-pass membrane protein</topology>
    </subcellularLocation>
</comment>
<dbReference type="PANTHER" id="PTHR24186:SF37">
    <property type="entry name" value="PGG DOMAIN-CONTAINING PROTEIN"/>
    <property type="match status" value="1"/>
</dbReference>
<dbReference type="SMART" id="SM00248">
    <property type="entry name" value="ANK"/>
    <property type="match status" value="2"/>
</dbReference>